<comment type="caution">
    <text evidence="2">The sequence shown here is derived from an EMBL/GenBank/DDBJ whole genome shotgun (WGS) entry which is preliminary data.</text>
</comment>
<evidence type="ECO:0000256" key="1">
    <source>
        <dbReference type="SAM" id="Phobius"/>
    </source>
</evidence>
<dbReference type="AlphaFoldDB" id="A0ABD2JGW9"/>
<dbReference type="InterPro" id="IPR036770">
    <property type="entry name" value="Ankyrin_rpt-contain_sf"/>
</dbReference>
<organism evidence="2 3">
    <name type="scientific">Heterodera trifolii</name>
    <dbReference type="NCBI Taxonomy" id="157864"/>
    <lineage>
        <taxon>Eukaryota</taxon>
        <taxon>Metazoa</taxon>
        <taxon>Ecdysozoa</taxon>
        <taxon>Nematoda</taxon>
        <taxon>Chromadorea</taxon>
        <taxon>Rhabditida</taxon>
        <taxon>Tylenchina</taxon>
        <taxon>Tylenchomorpha</taxon>
        <taxon>Tylenchoidea</taxon>
        <taxon>Heteroderidae</taxon>
        <taxon>Heteroderinae</taxon>
        <taxon>Heterodera</taxon>
    </lineage>
</organism>
<dbReference type="SUPFAM" id="SSF48403">
    <property type="entry name" value="Ankyrin repeat"/>
    <property type="match status" value="1"/>
</dbReference>
<dbReference type="InterPro" id="IPR002110">
    <property type="entry name" value="Ankyrin_rpt"/>
</dbReference>
<protein>
    <recommendedName>
        <fullName evidence="4">ANK_REP_REGION domain-containing protein</fullName>
    </recommendedName>
</protein>
<name>A0ABD2JGW9_9BILA</name>
<keyword evidence="1" id="KW-0812">Transmembrane</keyword>
<feature type="transmembrane region" description="Helical" evidence="1">
    <location>
        <begin position="6"/>
        <end position="27"/>
    </location>
</feature>
<keyword evidence="1" id="KW-1133">Transmembrane helix</keyword>
<dbReference type="Gene3D" id="1.25.40.20">
    <property type="entry name" value="Ankyrin repeat-containing domain"/>
    <property type="match status" value="1"/>
</dbReference>
<keyword evidence="1" id="KW-0472">Membrane</keyword>
<dbReference type="Proteomes" id="UP001620626">
    <property type="component" value="Unassembled WGS sequence"/>
</dbReference>
<dbReference type="EMBL" id="JBICBT010000971">
    <property type="protein sequence ID" value="KAL3089870.1"/>
    <property type="molecule type" value="Genomic_DNA"/>
</dbReference>
<keyword evidence="3" id="KW-1185">Reference proteome</keyword>
<proteinExistence type="predicted"/>
<evidence type="ECO:0000313" key="2">
    <source>
        <dbReference type="EMBL" id="KAL3089870.1"/>
    </source>
</evidence>
<dbReference type="Pfam" id="PF00023">
    <property type="entry name" value="Ank"/>
    <property type="match status" value="1"/>
</dbReference>
<sequence length="235" mass="26855">MLETLLDLFSISFILFPSIGLFLFLIYQKGNSAADDKNNDSFEDKKKMLNELFGIVHSFRSHLNKHFLECVLVGEVPENWSDNSLFALFGAALNGQIETLKILSECNDVNLRMRQLKTAGCTFDGVSLLWIASAAGHFEIVKFLHQKSDDVNGNGSMTFRLFVPRRAQVTSKCESFWSKTTQILTTEWTLASRRWTVLTLAGILKLQNSYAKMVLRQQLSSNFSFVLRELWQCHR</sequence>
<accession>A0ABD2JGW9</accession>
<reference evidence="2 3" key="1">
    <citation type="submission" date="2024-10" db="EMBL/GenBank/DDBJ databases">
        <authorList>
            <person name="Kim D."/>
        </authorList>
    </citation>
    <scope>NUCLEOTIDE SEQUENCE [LARGE SCALE GENOMIC DNA]</scope>
    <source>
        <strain evidence="2">BH-2024</strain>
    </source>
</reference>
<evidence type="ECO:0008006" key="4">
    <source>
        <dbReference type="Google" id="ProtNLM"/>
    </source>
</evidence>
<gene>
    <name evidence="2" type="ORF">niasHT_022502</name>
</gene>
<evidence type="ECO:0000313" key="3">
    <source>
        <dbReference type="Proteomes" id="UP001620626"/>
    </source>
</evidence>